<comment type="caution">
    <text evidence="1">The sequence shown here is derived from an EMBL/GenBank/DDBJ whole genome shotgun (WGS) entry which is preliminary data.</text>
</comment>
<name>A0ABQ7H4N6_DUNSA</name>
<evidence type="ECO:0008006" key="3">
    <source>
        <dbReference type="Google" id="ProtNLM"/>
    </source>
</evidence>
<proteinExistence type="predicted"/>
<keyword evidence="2" id="KW-1185">Reference proteome</keyword>
<protein>
    <recommendedName>
        <fullName evidence="3">Encoded protein</fullName>
    </recommendedName>
</protein>
<dbReference type="Proteomes" id="UP000815325">
    <property type="component" value="Unassembled WGS sequence"/>
</dbReference>
<gene>
    <name evidence="1" type="ORF">DUNSADRAFT_10888</name>
</gene>
<accession>A0ABQ7H4N6</accession>
<evidence type="ECO:0000313" key="1">
    <source>
        <dbReference type="EMBL" id="KAF5841825.1"/>
    </source>
</evidence>
<dbReference type="EMBL" id="MU069475">
    <property type="protein sequence ID" value="KAF5841825.1"/>
    <property type="molecule type" value="Genomic_DNA"/>
</dbReference>
<sequence length="92" mass="10606">MLRYRGKRKPWDSFTSRLLRKLCEGSDPNRHLVIGIGASKMPPAAHGVHKFVARTQLWKALIRALLRGVGHSWLHLRLMMSLNERNPLERAV</sequence>
<reference evidence="1" key="1">
    <citation type="submission" date="2017-08" db="EMBL/GenBank/DDBJ databases">
        <authorList>
            <person name="Polle J.E."/>
            <person name="Barry K."/>
            <person name="Cushman J."/>
            <person name="Schmutz J."/>
            <person name="Tran D."/>
            <person name="Hathwaick L.T."/>
            <person name="Yim W.C."/>
            <person name="Jenkins J."/>
            <person name="Mckie-Krisberg Z.M."/>
            <person name="Prochnik S."/>
            <person name="Lindquist E."/>
            <person name="Dockter R.B."/>
            <person name="Adam C."/>
            <person name="Molina H."/>
            <person name="Bunkerborg J."/>
            <person name="Jin E."/>
            <person name="Buchheim M."/>
            <person name="Magnuson J."/>
        </authorList>
    </citation>
    <scope>NUCLEOTIDE SEQUENCE</scope>
    <source>
        <strain evidence="1">CCAP 19/18</strain>
    </source>
</reference>
<organism evidence="1 2">
    <name type="scientific">Dunaliella salina</name>
    <name type="common">Green alga</name>
    <name type="synonym">Protococcus salinus</name>
    <dbReference type="NCBI Taxonomy" id="3046"/>
    <lineage>
        <taxon>Eukaryota</taxon>
        <taxon>Viridiplantae</taxon>
        <taxon>Chlorophyta</taxon>
        <taxon>core chlorophytes</taxon>
        <taxon>Chlorophyceae</taxon>
        <taxon>CS clade</taxon>
        <taxon>Chlamydomonadales</taxon>
        <taxon>Dunaliellaceae</taxon>
        <taxon>Dunaliella</taxon>
    </lineage>
</organism>
<evidence type="ECO:0000313" key="2">
    <source>
        <dbReference type="Proteomes" id="UP000815325"/>
    </source>
</evidence>